<reference evidence="1 2" key="1">
    <citation type="submission" date="2023-08" db="EMBL/GenBank/DDBJ databases">
        <title>Black Yeasts Isolated from many extreme environments.</title>
        <authorList>
            <person name="Coleine C."/>
            <person name="Stajich J.E."/>
            <person name="Selbmann L."/>
        </authorList>
    </citation>
    <scope>NUCLEOTIDE SEQUENCE [LARGE SCALE GENOMIC DNA]</scope>
    <source>
        <strain evidence="1 2">CCFEE 536</strain>
    </source>
</reference>
<dbReference type="PANTHER" id="PTHR21597">
    <property type="entry name" value="THO2 PROTEIN"/>
    <property type="match status" value="1"/>
</dbReference>
<dbReference type="EMBL" id="JAVRRA010011766">
    <property type="protein sequence ID" value="KAK5239827.1"/>
    <property type="molecule type" value="Genomic_DNA"/>
</dbReference>
<dbReference type="InterPro" id="IPR040007">
    <property type="entry name" value="Tho2"/>
</dbReference>
<dbReference type="Proteomes" id="UP001357485">
    <property type="component" value="Unassembled WGS sequence"/>
</dbReference>
<evidence type="ECO:0000313" key="2">
    <source>
        <dbReference type="Proteomes" id="UP001357485"/>
    </source>
</evidence>
<name>A0ABR0LSD5_9PEZI</name>
<comment type="caution">
    <text evidence="1">The sequence shown here is derived from an EMBL/GenBank/DDBJ whole genome shotgun (WGS) entry which is preliminary data.</text>
</comment>
<gene>
    <name evidence="1" type="primary">RLR1_6</name>
    <name evidence="1" type="ORF">LTR16_011457</name>
</gene>
<organism evidence="1 2">
    <name type="scientific">Cryomyces antarcticus</name>
    <dbReference type="NCBI Taxonomy" id="329879"/>
    <lineage>
        <taxon>Eukaryota</taxon>
        <taxon>Fungi</taxon>
        <taxon>Dikarya</taxon>
        <taxon>Ascomycota</taxon>
        <taxon>Pezizomycotina</taxon>
        <taxon>Dothideomycetes</taxon>
        <taxon>Dothideomycetes incertae sedis</taxon>
        <taxon>Cryomyces</taxon>
    </lineage>
</organism>
<keyword evidence="2" id="KW-1185">Reference proteome</keyword>
<dbReference type="PANTHER" id="PTHR21597:SF0">
    <property type="entry name" value="THO COMPLEX SUBUNIT 2"/>
    <property type="match status" value="1"/>
</dbReference>
<proteinExistence type="predicted"/>
<accession>A0ABR0LSD5</accession>
<feature type="non-terminal residue" evidence="1">
    <location>
        <position position="100"/>
    </location>
</feature>
<evidence type="ECO:0000313" key="1">
    <source>
        <dbReference type="EMBL" id="KAK5239827.1"/>
    </source>
</evidence>
<protein>
    <submittedName>
        <fullName evidence="1">THO2 plays a role in transcriptional elongation</fullName>
    </submittedName>
</protein>
<sequence length="100" mass="10928">MSPSPILQYVTNELRLGNSTDLEVLEQIVSTMAGIPSDMTFNEAQTMAMAGGEALQAQTLLQLGDRRHQSKLSARRLMRSLTEPGLAGQLLISIAQERQT</sequence>